<sequence length="426" mass="47053">MRYIFPIDAPDKISILRQQFQKLKNINIDDEPSMIRMPTMFGGIDVKARKRQIVFLEKIHTILSPNLKRLDEITSPEQLPAAITAWRVYLTACWYVQSQNSSGSEFNLLINHDLGITAENFADEEDKDNFYATANRFVNAKDALDDANVALIQAKQRPFTEQEWGEFTEFIAKFHVKKESTNMYTNYPITSITQPLFSATFTYTGATVGLLSGDVISKSTKAMSAKYQLTALIGGSLLMFGPAGPTGVALFAPVIASKLITAFCSITLAHVLGTTMGMLGYGVGTVVGFPLDLAYHLLWKVCNLINNYCHTMPKQPAITGMRLSDGMTIIGGVAVGITSEEELAQYDKKQIIELREDGSMYLGGKPIITSENGLQLPVEVVDQLKEHLKIYAIELLKTQAAGKELESTTSQATTNMPQEETTTCTM</sequence>
<keyword evidence="2" id="KW-0812">Transmembrane</keyword>
<evidence type="ECO:0000256" key="2">
    <source>
        <dbReference type="SAM" id="Phobius"/>
    </source>
</evidence>
<keyword evidence="4" id="KW-1185">Reference proteome</keyword>
<dbReference type="RefSeq" id="WP_045095824.1">
    <property type="nucleotide sequence ID" value="NZ_LN614827.1"/>
</dbReference>
<reference evidence="4" key="1">
    <citation type="submission" date="2014-09" db="EMBL/GenBank/DDBJ databases">
        <authorList>
            <person name="Gomez-Valero L."/>
        </authorList>
    </citation>
    <scope>NUCLEOTIDE SEQUENCE [LARGE SCALE GENOMIC DNA]</scope>
    <source>
        <strain evidence="4">ATCC700992</strain>
    </source>
</reference>
<name>A0A098G486_9GAMM</name>
<dbReference type="AlphaFoldDB" id="A0A098G486"/>
<dbReference type="EMBL" id="LN614827">
    <property type="protein sequence ID" value="CEG57303.1"/>
    <property type="molecule type" value="Genomic_DNA"/>
</dbReference>
<gene>
    <name evidence="3" type="ORF">LFA_1911</name>
</gene>
<accession>A0A098G486</accession>
<dbReference type="KEGG" id="lfa:LFA_1911"/>
<evidence type="ECO:0000313" key="3">
    <source>
        <dbReference type="EMBL" id="CEG57303.1"/>
    </source>
</evidence>
<evidence type="ECO:0000313" key="4">
    <source>
        <dbReference type="Proteomes" id="UP000032430"/>
    </source>
</evidence>
<feature type="compositionally biased region" description="Polar residues" evidence="1">
    <location>
        <begin position="407"/>
        <end position="426"/>
    </location>
</feature>
<evidence type="ECO:0000256" key="1">
    <source>
        <dbReference type="SAM" id="MobiDB-lite"/>
    </source>
</evidence>
<feature type="region of interest" description="Disordered" evidence="1">
    <location>
        <begin position="406"/>
        <end position="426"/>
    </location>
</feature>
<feature type="transmembrane region" description="Helical" evidence="2">
    <location>
        <begin position="227"/>
        <end position="244"/>
    </location>
</feature>
<keyword evidence="2" id="KW-0472">Membrane</keyword>
<protein>
    <submittedName>
        <fullName evidence="3">Substrate of the Dot/Icm secretion system</fullName>
    </submittedName>
</protein>
<feature type="transmembrane region" description="Helical" evidence="2">
    <location>
        <begin position="279"/>
        <end position="299"/>
    </location>
</feature>
<keyword evidence="2" id="KW-1133">Transmembrane helix</keyword>
<dbReference type="Proteomes" id="UP000032430">
    <property type="component" value="Chromosome I"/>
</dbReference>
<dbReference type="HOGENOM" id="CLU_665325_0_0_6"/>
<organism evidence="3 4">
    <name type="scientific">Legionella fallonii LLAP-10</name>
    <dbReference type="NCBI Taxonomy" id="1212491"/>
    <lineage>
        <taxon>Bacteria</taxon>
        <taxon>Pseudomonadati</taxon>
        <taxon>Pseudomonadota</taxon>
        <taxon>Gammaproteobacteria</taxon>
        <taxon>Legionellales</taxon>
        <taxon>Legionellaceae</taxon>
        <taxon>Legionella</taxon>
    </lineage>
</organism>
<dbReference type="OrthoDB" id="5635788at2"/>
<proteinExistence type="predicted"/>
<dbReference type="STRING" id="1212491.LFA_1911"/>